<feature type="transmembrane region" description="Helical" evidence="6">
    <location>
        <begin position="370"/>
        <end position="389"/>
    </location>
</feature>
<evidence type="ECO:0000313" key="9">
    <source>
        <dbReference type="Proteomes" id="UP000042054"/>
    </source>
</evidence>
<feature type="transmembrane region" description="Helical" evidence="6">
    <location>
        <begin position="39"/>
        <end position="58"/>
    </location>
</feature>
<evidence type="ECO:0000313" key="8">
    <source>
        <dbReference type="EMBL" id="CQI93716.1"/>
    </source>
</evidence>
<evidence type="ECO:0000256" key="6">
    <source>
        <dbReference type="SAM" id="Phobius"/>
    </source>
</evidence>
<dbReference type="PANTHER" id="PTHR43568">
    <property type="entry name" value="P PROTEIN"/>
    <property type="match status" value="1"/>
</dbReference>
<dbReference type="Pfam" id="PF03600">
    <property type="entry name" value="CitMHS"/>
    <property type="match status" value="1"/>
</dbReference>
<dbReference type="PANTHER" id="PTHR43568:SF1">
    <property type="entry name" value="P PROTEIN"/>
    <property type="match status" value="1"/>
</dbReference>
<evidence type="ECO:0000256" key="1">
    <source>
        <dbReference type="ARBA" id="ARBA00004141"/>
    </source>
</evidence>
<evidence type="ECO:0000256" key="3">
    <source>
        <dbReference type="ARBA" id="ARBA00022692"/>
    </source>
</evidence>
<dbReference type="Proteomes" id="UP000042054">
    <property type="component" value="Unassembled WGS sequence"/>
</dbReference>
<feature type="transmembrane region" description="Helical" evidence="6">
    <location>
        <begin position="225"/>
        <end position="258"/>
    </location>
</feature>
<evidence type="ECO:0000256" key="2">
    <source>
        <dbReference type="ARBA" id="ARBA00022448"/>
    </source>
</evidence>
<feature type="domain" description="Citrate transporter-like" evidence="7">
    <location>
        <begin position="39"/>
        <end position="335"/>
    </location>
</feature>
<dbReference type="AlphaFoldDB" id="A0A0U1HVH4"/>
<feature type="transmembrane region" description="Helical" evidence="6">
    <location>
        <begin position="264"/>
        <end position="285"/>
    </location>
</feature>
<dbReference type="InterPro" id="IPR051475">
    <property type="entry name" value="Diverse_Ion_Transporter"/>
</dbReference>
<keyword evidence="5 6" id="KW-0472">Membrane</keyword>
<dbReference type="GO" id="GO:0055085">
    <property type="term" value="P:transmembrane transport"/>
    <property type="evidence" value="ECO:0007669"/>
    <property type="project" value="InterPro"/>
</dbReference>
<reference evidence="9" key="1">
    <citation type="submission" date="2015-03" db="EMBL/GenBank/DDBJ databases">
        <authorList>
            <consortium name="Pathogen Informatics"/>
            <person name="Murphy D."/>
        </authorList>
    </citation>
    <scope>NUCLEOTIDE SEQUENCE [LARGE SCALE GENOMIC DNA]</scope>
    <source>
        <strain evidence="9">68/02</strain>
    </source>
</reference>
<gene>
    <name evidence="8" type="primary">ybiR</name>
    <name evidence="8" type="ORF">ERS008555_02997</name>
</gene>
<evidence type="ECO:0000256" key="4">
    <source>
        <dbReference type="ARBA" id="ARBA00022989"/>
    </source>
</evidence>
<dbReference type="GO" id="GO:0016020">
    <property type="term" value="C:membrane"/>
    <property type="evidence" value="ECO:0007669"/>
    <property type="project" value="UniProtKB-SubCell"/>
</dbReference>
<organism evidence="8 9">
    <name type="scientific">Yersinia rohdei</name>
    <dbReference type="NCBI Taxonomy" id="29485"/>
    <lineage>
        <taxon>Bacteria</taxon>
        <taxon>Pseudomonadati</taxon>
        <taxon>Pseudomonadota</taxon>
        <taxon>Gammaproteobacteria</taxon>
        <taxon>Enterobacterales</taxon>
        <taxon>Yersiniaceae</taxon>
        <taxon>Yersinia</taxon>
    </lineage>
</organism>
<feature type="transmembrane region" description="Helical" evidence="6">
    <location>
        <begin position="107"/>
        <end position="134"/>
    </location>
</feature>
<evidence type="ECO:0000256" key="5">
    <source>
        <dbReference type="ARBA" id="ARBA00023136"/>
    </source>
</evidence>
<sequence length="393" mass="43384">MTFLCQPLLFADFLMTLFATTHRAVKTVFRPFLQDRLLHILLILGIGLTALMPAKIAAFPQFIDWTTIVTLLGLMLLTKGVEVSGYFDFIGRKIINTLHTERHLALFLVLSAALLSSFLTNDVALFIIVPLILTLKKISSLPVSRLIIFSALAVNAGSLLTPIGNPQNILLWSRSELSFIGFTRQMAPLAAVILFTLLVVTWWRFPARKIQKQASSPIYPYQFRLLLSCLALYVIFIICVDLGLANYGLLIVFSGLLLLARRVLLAIDWSLIVVFIAMFIDVRLLTELPGLQSLFAEIKTLSTGAAYLLGIGLSQIISNVPATILLLNYLPSSALVAYAVNIGGFGFALGSMANLIALRMAGEPAIWLKFHAYSLPFLFWSALVGWGLLRVVN</sequence>
<proteinExistence type="predicted"/>
<feature type="transmembrane region" description="Helical" evidence="6">
    <location>
        <begin position="146"/>
        <end position="165"/>
    </location>
</feature>
<keyword evidence="2" id="KW-0813">Transport</keyword>
<feature type="transmembrane region" description="Helical" evidence="6">
    <location>
        <begin position="335"/>
        <end position="358"/>
    </location>
</feature>
<comment type="subcellular location">
    <subcellularLocation>
        <location evidence="1">Membrane</location>
        <topology evidence="1">Multi-pass membrane protein</topology>
    </subcellularLocation>
</comment>
<dbReference type="InterPro" id="IPR004680">
    <property type="entry name" value="Cit_transptr-like_dom"/>
</dbReference>
<protein>
    <submittedName>
        <fullName evidence="8">Putative inner membrane protein</fullName>
    </submittedName>
</protein>
<evidence type="ECO:0000259" key="7">
    <source>
        <dbReference type="Pfam" id="PF03600"/>
    </source>
</evidence>
<keyword evidence="3 6" id="KW-0812">Transmembrane</keyword>
<feature type="transmembrane region" description="Helical" evidence="6">
    <location>
        <begin position="185"/>
        <end position="205"/>
    </location>
</feature>
<accession>A0A0U1HVH4</accession>
<feature type="transmembrane region" description="Helical" evidence="6">
    <location>
        <begin position="65"/>
        <end position="87"/>
    </location>
</feature>
<dbReference type="EMBL" id="CTKE01000015">
    <property type="protein sequence ID" value="CQI93716.1"/>
    <property type="molecule type" value="Genomic_DNA"/>
</dbReference>
<keyword evidence="4 6" id="KW-1133">Transmembrane helix</keyword>
<dbReference type="STRING" id="29485.CH64_1245"/>
<name>A0A0U1HVH4_YERRO</name>
<feature type="transmembrane region" description="Helical" evidence="6">
    <location>
        <begin position="306"/>
        <end position="329"/>
    </location>
</feature>